<feature type="transmembrane region" description="Helical" evidence="6">
    <location>
        <begin position="119"/>
        <end position="140"/>
    </location>
</feature>
<dbReference type="GO" id="GO:0005886">
    <property type="term" value="C:plasma membrane"/>
    <property type="evidence" value="ECO:0007669"/>
    <property type="project" value="TreeGrafter"/>
</dbReference>
<evidence type="ECO:0000256" key="1">
    <source>
        <dbReference type="ARBA" id="ARBA00004141"/>
    </source>
</evidence>
<dbReference type="eggNOG" id="KOG0255">
    <property type="taxonomic scope" value="Eukaryota"/>
</dbReference>
<keyword evidence="4 6" id="KW-0472">Membrane</keyword>
<evidence type="ECO:0000313" key="8">
    <source>
        <dbReference type="Proteomes" id="UP000002499"/>
    </source>
</evidence>
<dbReference type="OMA" id="CVFVSTM"/>
<dbReference type="GO" id="GO:0000297">
    <property type="term" value="F:spermine transmembrane transporter activity"/>
    <property type="evidence" value="ECO:0007669"/>
    <property type="project" value="TreeGrafter"/>
</dbReference>
<protein>
    <submittedName>
        <fullName evidence="7">Bicyclomycin resistance protein, putative</fullName>
    </submittedName>
</protein>
<dbReference type="GeneID" id="19246066"/>
<dbReference type="SUPFAM" id="SSF103473">
    <property type="entry name" value="MFS general substrate transporter"/>
    <property type="match status" value="1"/>
</dbReference>
<dbReference type="OrthoDB" id="3936150at2759"/>
<feature type="compositionally biased region" description="Basic and acidic residues" evidence="5">
    <location>
        <begin position="75"/>
        <end position="102"/>
    </location>
</feature>
<proteinExistence type="predicted"/>
<feature type="transmembrane region" description="Helical" evidence="6">
    <location>
        <begin position="161"/>
        <end position="183"/>
    </location>
</feature>
<dbReference type="InterPro" id="IPR011701">
    <property type="entry name" value="MFS"/>
</dbReference>
<feature type="transmembrane region" description="Helical" evidence="6">
    <location>
        <begin position="437"/>
        <end position="459"/>
    </location>
</feature>
<dbReference type="Proteomes" id="UP000002499">
    <property type="component" value="Unassembled WGS sequence"/>
</dbReference>
<dbReference type="HOGENOM" id="CLU_008455_11_3_1"/>
<reference evidence="7 8" key="1">
    <citation type="journal article" date="2011" name="PLoS Genet.">
        <title>Genome sequencing and comparative transcriptomics of the model entomopathogenic fungi Metarhizium anisopliae and M. acridum.</title>
        <authorList>
            <person name="Gao Q."/>
            <person name="Jin K."/>
            <person name="Ying S.H."/>
            <person name="Zhang Y."/>
            <person name="Xiao G."/>
            <person name="Shang Y."/>
            <person name="Duan Z."/>
            <person name="Hu X."/>
            <person name="Xie X.Q."/>
            <person name="Zhou G."/>
            <person name="Peng G."/>
            <person name="Luo Z."/>
            <person name="Huang W."/>
            <person name="Wang B."/>
            <person name="Fang W."/>
            <person name="Wang S."/>
            <person name="Zhong Y."/>
            <person name="Ma L.J."/>
            <person name="St Leger R.J."/>
            <person name="Zhao G.P."/>
            <person name="Pei Y."/>
            <person name="Feng M.G."/>
            <person name="Xia Y."/>
            <person name="Wang C."/>
        </authorList>
    </citation>
    <scope>NUCLEOTIDE SEQUENCE [LARGE SCALE GENOMIC DNA]</scope>
    <source>
        <strain evidence="7 8">CQMa 102</strain>
    </source>
</reference>
<comment type="subcellular location">
    <subcellularLocation>
        <location evidence="1">Membrane</location>
        <topology evidence="1">Multi-pass membrane protein</topology>
    </subcellularLocation>
</comment>
<dbReference type="AlphaFoldDB" id="E9DVV7"/>
<evidence type="ECO:0000256" key="5">
    <source>
        <dbReference type="SAM" id="MobiDB-lite"/>
    </source>
</evidence>
<evidence type="ECO:0000256" key="2">
    <source>
        <dbReference type="ARBA" id="ARBA00022692"/>
    </source>
</evidence>
<keyword evidence="2 6" id="KW-0812">Transmembrane</keyword>
<dbReference type="Gene3D" id="1.20.1250.20">
    <property type="entry name" value="MFS general substrate transporter like domains"/>
    <property type="match status" value="1"/>
</dbReference>
<feature type="transmembrane region" description="Helical" evidence="6">
    <location>
        <begin position="364"/>
        <end position="386"/>
    </location>
</feature>
<gene>
    <name evidence="7" type="ORF">MAC_01755</name>
</gene>
<keyword evidence="8" id="KW-1185">Reference proteome</keyword>
<keyword evidence="3 6" id="KW-1133">Transmembrane helix</keyword>
<dbReference type="Pfam" id="PF07690">
    <property type="entry name" value="MFS_1"/>
    <property type="match status" value="1"/>
</dbReference>
<evidence type="ECO:0000256" key="3">
    <source>
        <dbReference type="ARBA" id="ARBA00022989"/>
    </source>
</evidence>
<dbReference type="PANTHER" id="PTHR23502">
    <property type="entry name" value="MAJOR FACILITATOR SUPERFAMILY"/>
    <property type="match status" value="1"/>
</dbReference>
<feature type="transmembrane region" description="Helical" evidence="6">
    <location>
        <begin position="406"/>
        <end position="425"/>
    </location>
</feature>
<dbReference type="KEGG" id="maw:19246066"/>
<evidence type="ECO:0000256" key="6">
    <source>
        <dbReference type="SAM" id="Phobius"/>
    </source>
</evidence>
<feature type="transmembrane region" description="Helical" evidence="6">
    <location>
        <begin position="491"/>
        <end position="513"/>
    </location>
</feature>
<dbReference type="PANTHER" id="PTHR23502:SF182">
    <property type="entry name" value="POLYAMINE TRANSPORTER, PUTATIVE-RELATED"/>
    <property type="match status" value="1"/>
</dbReference>
<name>E9DVV7_METAQ</name>
<feature type="transmembrane region" description="Helical" evidence="6">
    <location>
        <begin position="256"/>
        <end position="275"/>
    </location>
</feature>
<sequence length="532" mass="58492">MDQWLHCCCLVNPTWTGLPSSRPQANDPPGTQRKIKHSSDIKLARMRTTIDLEAPGDAEKAQDGGTFGKNATDSETPHGGDTDEENRIENAEAPREVISNEKWAKDASNPMNWPAWRKVMLISCTSSMGFMASAATSILSPGRAQLMAEFNVSSTVAILPVALYVFALGFGPVVGGSLFTLGAGFTHNFGVLCFCRFMSGFCWSPVLAVPSASISETFPPKSRGLAGAVFVLMPFLGPGLGPVMGSFLVSRRDWRWTQWTLIFFAIFCMLQLPFVRETFHPIVKRRLAKKKGLKLPPKVPLRARLSLFARVAVIRPLHMLFAEPIVTFLCFYVAVNFGILFSFFAGVPYTFGLVYHFSLESSGLVFLSIAAGCLVGFLTIILCDVLIYRKKLALHPHLKTLPEQRLYPAMVGSLGLPVGLFWYAWSARASVSWASPAVAIFPFAWGNLCVFVSSVQYIGDAYHGSVIASAVSANGLARYGFAGAFPLFTIQSWACSLLGFFSLALLPIPWILFRYGPKIRAKSKYDTMDYTY</sequence>
<dbReference type="GO" id="GO:0015606">
    <property type="term" value="F:spermidine transmembrane transporter activity"/>
    <property type="evidence" value="ECO:0007669"/>
    <property type="project" value="TreeGrafter"/>
</dbReference>
<evidence type="ECO:0000313" key="7">
    <source>
        <dbReference type="EMBL" id="EFY92154.1"/>
    </source>
</evidence>
<feature type="transmembrane region" description="Helical" evidence="6">
    <location>
        <begin position="224"/>
        <end position="244"/>
    </location>
</feature>
<dbReference type="EMBL" id="GL698477">
    <property type="protein sequence ID" value="EFY92154.1"/>
    <property type="molecule type" value="Genomic_DNA"/>
</dbReference>
<feature type="transmembrane region" description="Helical" evidence="6">
    <location>
        <begin position="189"/>
        <end position="212"/>
    </location>
</feature>
<dbReference type="InterPro" id="IPR036259">
    <property type="entry name" value="MFS_trans_sf"/>
</dbReference>
<feature type="region of interest" description="Disordered" evidence="5">
    <location>
        <begin position="16"/>
        <end position="102"/>
    </location>
</feature>
<dbReference type="InParanoid" id="E9DVV7"/>
<accession>E9DVV7</accession>
<organism evidence="8">
    <name type="scientific">Metarhizium acridum (strain CQMa 102)</name>
    <dbReference type="NCBI Taxonomy" id="655827"/>
    <lineage>
        <taxon>Eukaryota</taxon>
        <taxon>Fungi</taxon>
        <taxon>Dikarya</taxon>
        <taxon>Ascomycota</taxon>
        <taxon>Pezizomycotina</taxon>
        <taxon>Sordariomycetes</taxon>
        <taxon>Hypocreomycetidae</taxon>
        <taxon>Hypocreales</taxon>
        <taxon>Clavicipitaceae</taxon>
        <taxon>Metarhizium</taxon>
    </lineage>
</organism>
<evidence type="ECO:0000256" key="4">
    <source>
        <dbReference type="ARBA" id="ARBA00023136"/>
    </source>
</evidence>
<feature type="transmembrane region" description="Helical" evidence="6">
    <location>
        <begin position="325"/>
        <end position="344"/>
    </location>
</feature>